<feature type="signal peptide" evidence="1">
    <location>
        <begin position="1"/>
        <end position="17"/>
    </location>
</feature>
<keyword evidence="1" id="KW-0732">Signal</keyword>
<dbReference type="Proteomes" id="UP001556367">
    <property type="component" value="Unassembled WGS sequence"/>
</dbReference>
<protein>
    <submittedName>
        <fullName evidence="2">Uncharacterized protein</fullName>
    </submittedName>
</protein>
<keyword evidence="3" id="KW-1185">Reference proteome</keyword>
<dbReference type="EMBL" id="JASNQZ010000006">
    <property type="protein sequence ID" value="KAL0955533.1"/>
    <property type="molecule type" value="Genomic_DNA"/>
</dbReference>
<feature type="chain" id="PRO_5046381760" evidence="1">
    <location>
        <begin position="18"/>
        <end position="69"/>
    </location>
</feature>
<evidence type="ECO:0000313" key="2">
    <source>
        <dbReference type="EMBL" id="KAL0955533.1"/>
    </source>
</evidence>
<accession>A0ABR3JIF1</accession>
<sequence length="69" mass="7181">MFKQLILLASAFALVSAVPAPGKPKPTPTPTAAAGPFTATRLYYTTTDVYPYLVTATTVIVWGGPTPAV</sequence>
<organism evidence="2 3">
    <name type="scientific">Hohenbuehelia grisea</name>
    <dbReference type="NCBI Taxonomy" id="104357"/>
    <lineage>
        <taxon>Eukaryota</taxon>
        <taxon>Fungi</taxon>
        <taxon>Dikarya</taxon>
        <taxon>Basidiomycota</taxon>
        <taxon>Agaricomycotina</taxon>
        <taxon>Agaricomycetes</taxon>
        <taxon>Agaricomycetidae</taxon>
        <taxon>Agaricales</taxon>
        <taxon>Pleurotineae</taxon>
        <taxon>Pleurotaceae</taxon>
        <taxon>Hohenbuehelia</taxon>
    </lineage>
</organism>
<evidence type="ECO:0000256" key="1">
    <source>
        <dbReference type="SAM" id="SignalP"/>
    </source>
</evidence>
<comment type="caution">
    <text evidence="2">The sequence shown here is derived from an EMBL/GenBank/DDBJ whole genome shotgun (WGS) entry which is preliminary data.</text>
</comment>
<gene>
    <name evidence="2" type="ORF">HGRIS_001771</name>
</gene>
<proteinExistence type="predicted"/>
<evidence type="ECO:0000313" key="3">
    <source>
        <dbReference type="Proteomes" id="UP001556367"/>
    </source>
</evidence>
<name>A0ABR3JIF1_9AGAR</name>
<reference evidence="3" key="1">
    <citation type="submission" date="2024-06" db="EMBL/GenBank/DDBJ databases">
        <title>Multi-omics analyses provide insights into the biosynthesis of the anticancer antibiotic pleurotin in Hohenbuehelia grisea.</title>
        <authorList>
            <person name="Weaver J.A."/>
            <person name="Alberti F."/>
        </authorList>
    </citation>
    <scope>NUCLEOTIDE SEQUENCE [LARGE SCALE GENOMIC DNA]</scope>
    <source>
        <strain evidence="3">T-177</strain>
    </source>
</reference>